<keyword evidence="2" id="KW-0560">Oxidoreductase</keyword>
<feature type="domain" description="Flavodoxin-like fold" evidence="3">
    <location>
        <begin position="1"/>
        <end position="143"/>
    </location>
</feature>
<accession>A0ABR5CLM9</accession>
<dbReference type="Proteomes" id="UP000052068">
    <property type="component" value="Unassembled WGS sequence"/>
</dbReference>
<dbReference type="EMBL" id="JWJH01000027">
    <property type="protein sequence ID" value="KJF65654.1"/>
    <property type="molecule type" value="Genomic_DNA"/>
</dbReference>
<dbReference type="PANTHER" id="PTHR10204">
    <property type="entry name" value="NAD P H OXIDOREDUCTASE-RELATED"/>
    <property type="match status" value="1"/>
</dbReference>
<dbReference type="InterPro" id="IPR003680">
    <property type="entry name" value="Flavodoxin_fold"/>
</dbReference>
<keyword evidence="5" id="KW-1185">Reference proteome</keyword>
<protein>
    <submittedName>
        <fullName evidence="4">NAD(P)H dehydrogenase</fullName>
    </submittedName>
</protein>
<dbReference type="Pfam" id="PF02525">
    <property type="entry name" value="Flavodoxin_2"/>
    <property type="match status" value="1"/>
</dbReference>
<comment type="caution">
    <text evidence="4">The sequence shown here is derived from an EMBL/GenBank/DDBJ whole genome shotgun (WGS) entry which is preliminary data.</text>
</comment>
<gene>
    <name evidence="4" type="ORF">RS75_22085</name>
</gene>
<organism evidence="4 5">
    <name type="scientific">Rhizobium nepotum 39/7</name>
    <dbReference type="NCBI Taxonomy" id="1368418"/>
    <lineage>
        <taxon>Bacteria</taxon>
        <taxon>Pseudomonadati</taxon>
        <taxon>Pseudomonadota</taxon>
        <taxon>Alphaproteobacteria</taxon>
        <taxon>Hyphomicrobiales</taxon>
        <taxon>Rhizobiaceae</taxon>
        <taxon>Rhizobium/Agrobacterium group</taxon>
        <taxon>Rhizobium</taxon>
    </lineage>
</organism>
<dbReference type="Gene3D" id="3.40.50.360">
    <property type="match status" value="1"/>
</dbReference>
<evidence type="ECO:0000313" key="4">
    <source>
        <dbReference type="EMBL" id="KJF65654.1"/>
    </source>
</evidence>
<dbReference type="InterPro" id="IPR029039">
    <property type="entry name" value="Flavoprotein-like_sf"/>
</dbReference>
<dbReference type="SUPFAM" id="SSF52218">
    <property type="entry name" value="Flavoproteins"/>
    <property type="match status" value="1"/>
</dbReference>
<evidence type="ECO:0000256" key="1">
    <source>
        <dbReference type="ARBA" id="ARBA00006252"/>
    </source>
</evidence>
<reference evidence="4 5" key="1">
    <citation type="submission" date="2015-03" db="EMBL/GenBank/DDBJ databases">
        <title>Draft Genome Sequences of Agrobacterium nepotum Strain 39/7T (= CFBP 7436T = LMG 26435T) and Agrobacterium sp. Strain KFB 330 (= CFBP 8308 = LMG 28674).</title>
        <authorList>
            <person name="Kuzmanovic N."/>
            <person name="Pulawska J."/>
            <person name="Obradovic A."/>
        </authorList>
    </citation>
    <scope>NUCLEOTIDE SEQUENCE [LARGE SCALE GENOMIC DNA]</scope>
    <source>
        <strain evidence="4 5">39/7</strain>
    </source>
</reference>
<comment type="similarity">
    <text evidence="1">Belongs to the NAD(P)H dehydrogenase (quinone) family.</text>
</comment>
<evidence type="ECO:0000256" key="2">
    <source>
        <dbReference type="ARBA" id="ARBA00023002"/>
    </source>
</evidence>
<dbReference type="InterPro" id="IPR051545">
    <property type="entry name" value="NAD(P)H_dehydrogenase_qn"/>
</dbReference>
<dbReference type="PANTHER" id="PTHR10204:SF34">
    <property type="entry name" value="NAD(P)H DEHYDROGENASE [QUINONE] 1 ISOFORM 1"/>
    <property type="match status" value="1"/>
</dbReference>
<evidence type="ECO:0000313" key="5">
    <source>
        <dbReference type="Proteomes" id="UP000052068"/>
    </source>
</evidence>
<sequence>MRVLVLYAHPDRSSYGAALHRETLDGLEAAGHTVDDCDLYAEGFDPVLTYRDRIGYYDTAHNRQPVESYVDRLEQASALVIVSPVWTLGFPAILKGYFDRVWLPGVSFTLVDGRVRRKLTNIVKLGAVMTYGAPRMNAFLAGDPPRKLVTRLLRSQIKPMAPVNYVAHYDIDRSSSESRAQFLEKVKNSFAAF</sequence>
<proteinExistence type="inferred from homology"/>
<dbReference type="RefSeq" id="WP_045024480.1">
    <property type="nucleotide sequence ID" value="NZ_JWJH01000027.1"/>
</dbReference>
<evidence type="ECO:0000259" key="3">
    <source>
        <dbReference type="Pfam" id="PF02525"/>
    </source>
</evidence>
<name>A0ABR5CLM9_9HYPH</name>